<dbReference type="AlphaFoldDB" id="A0A2W1N1Y6"/>
<dbReference type="Proteomes" id="UP000249248">
    <property type="component" value="Unassembled WGS sequence"/>
</dbReference>
<reference evidence="1 2" key="1">
    <citation type="submission" date="2018-06" db="EMBL/GenBank/DDBJ databases">
        <title>The draft genome sequence of Crocinitomix sp. SM1701.</title>
        <authorList>
            <person name="Zhang X."/>
        </authorList>
    </citation>
    <scope>NUCLEOTIDE SEQUENCE [LARGE SCALE GENOMIC DNA]</scope>
    <source>
        <strain evidence="1 2">SM1701</strain>
    </source>
</reference>
<comment type="caution">
    <text evidence="1">The sequence shown here is derived from an EMBL/GenBank/DDBJ whole genome shotgun (WGS) entry which is preliminary data.</text>
</comment>
<dbReference type="EMBL" id="QKSB01000005">
    <property type="protein sequence ID" value="PZE16961.1"/>
    <property type="molecule type" value="Genomic_DNA"/>
</dbReference>
<evidence type="ECO:0000313" key="1">
    <source>
        <dbReference type="EMBL" id="PZE16961.1"/>
    </source>
</evidence>
<evidence type="ECO:0000313" key="2">
    <source>
        <dbReference type="Proteomes" id="UP000249248"/>
    </source>
</evidence>
<sequence length="159" mass="18379">MILSYPKNNYFLIPNSFLFDCVWYPMHLYYYKQVFKLTITFSLIILNSCQKIKAKKFSGQYSCKVQAHYWESGGPMDYYEKDSIYSRDIKVKRVKKMLQIFNYPTFNVTEIEAGQTLENFSGCTACGITIRFENDSLFIKTSSGGNGGGSSQKYACKKQ</sequence>
<keyword evidence="2" id="KW-1185">Reference proteome</keyword>
<gene>
    <name evidence="1" type="ORF">DNU06_09425</name>
</gene>
<protein>
    <submittedName>
        <fullName evidence="1">Uncharacterized protein</fullName>
    </submittedName>
</protein>
<accession>A0A2W1N1Y6</accession>
<organism evidence="1 2">
    <name type="scientific">Putridiphycobacter roseus</name>
    <dbReference type="NCBI Taxonomy" id="2219161"/>
    <lineage>
        <taxon>Bacteria</taxon>
        <taxon>Pseudomonadati</taxon>
        <taxon>Bacteroidota</taxon>
        <taxon>Flavobacteriia</taxon>
        <taxon>Flavobacteriales</taxon>
        <taxon>Crocinitomicaceae</taxon>
        <taxon>Putridiphycobacter</taxon>
    </lineage>
</organism>
<name>A0A2W1N1Y6_9FLAO</name>
<proteinExistence type="predicted"/>